<reference evidence="1" key="2">
    <citation type="journal article" date="2018" name="Genome Announc.">
        <title>Complete Genome Sequence of Kyrpidia sp. Strain EA-1, a Thermophilic Knallgas Bacterium, Isolated from the Azores.</title>
        <authorList>
            <person name="Reiner J.E."/>
            <person name="Lapp C.J."/>
            <person name="Bunk B."/>
            <person name="Sproer C."/>
            <person name="Overmann J."/>
            <person name="Gescher J."/>
        </authorList>
    </citation>
    <scope>NUCLEOTIDE SEQUENCE</scope>
    <source>
        <strain evidence="1">EA-1</strain>
    </source>
</reference>
<organism evidence="1 3">
    <name type="scientific">Kyrpidia spormannii</name>
    <dbReference type="NCBI Taxonomy" id="2055160"/>
    <lineage>
        <taxon>Bacteria</taxon>
        <taxon>Bacillati</taxon>
        <taxon>Bacillota</taxon>
        <taxon>Bacilli</taxon>
        <taxon>Bacillales</taxon>
        <taxon>Alicyclobacillaceae</taxon>
        <taxon>Kyrpidia</taxon>
    </lineage>
</organism>
<reference evidence="3" key="1">
    <citation type="submission" date="2017-11" db="EMBL/GenBank/DDBJ databases">
        <title>Complete Genome Sequence of Kyrpidia sp. Strain EA-1, a thermophilic, hydrogen-oxidizing Bacterium, isolated from the Azores.</title>
        <authorList>
            <person name="Reiner J.E."/>
            <person name="Lapp C.J."/>
            <person name="Bunk B."/>
            <person name="Gescher J."/>
        </authorList>
    </citation>
    <scope>NUCLEOTIDE SEQUENCE [LARGE SCALE GENOMIC DNA]</scope>
    <source>
        <strain evidence="3">EA-1</strain>
    </source>
</reference>
<evidence type="ECO:0000313" key="3">
    <source>
        <dbReference type="Proteomes" id="UP000231932"/>
    </source>
</evidence>
<dbReference type="Proteomes" id="UP000231932">
    <property type="component" value="Chromosome"/>
</dbReference>
<reference evidence="2 4" key="3">
    <citation type="submission" date="2020-04" db="EMBL/GenBank/DDBJ databases">
        <authorList>
            <person name="Hogendoorn C."/>
        </authorList>
    </citation>
    <scope>NUCLEOTIDE SEQUENCE [LARGE SCALE GENOMIC DNA]</scope>
    <source>
        <strain evidence="2">COOX1</strain>
    </source>
</reference>
<gene>
    <name evidence="2" type="ORF">COOX1_2368</name>
    <name evidence="1" type="ORF">CVV65_11065</name>
</gene>
<accession>A0A2K8N7S7</accession>
<keyword evidence="3" id="KW-1185">Reference proteome</keyword>
<sequence length="81" mass="8885">MCSSETVSSFYLTYTLMDGSVGAARFETEEDRDGCHISLDLYRANLGPVDDGVFARMVLRHRGRVLKNGEDRGPDGADGAR</sequence>
<evidence type="ECO:0000313" key="1">
    <source>
        <dbReference type="EMBL" id="ATY85399.1"/>
    </source>
</evidence>
<dbReference type="RefSeq" id="WP_100668179.1">
    <property type="nucleotide sequence ID" value="NZ_CP024955.1"/>
</dbReference>
<dbReference type="KEGG" id="kyr:CVV65_11065"/>
<dbReference type="OrthoDB" id="2376738at2"/>
<evidence type="ECO:0000313" key="2">
    <source>
        <dbReference type="EMBL" id="CAB3394346.1"/>
    </source>
</evidence>
<name>A0A2K8N7S7_9BACL</name>
<dbReference type="EMBL" id="CP024955">
    <property type="protein sequence ID" value="ATY85399.1"/>
    <property type="molecule type" value="Genomic_DNA"/>
</dbReference>
<dbReference type="EMBL" id="LR792683">
    <property type="protein sequence ID" value="CAB3394346.1"/>
    <property type="molecule type" value="Genomic_DNA"/>
</dbReference>
<proteinExistence type="predicted"/>
<dbReference type="AlphaFoldDB" id="A0A2K8N7S7"/>
<dbReference type="Proteomes" id="UP000502196">
    <property type="component" value="Chromosome"/>
</dbReference>
<evidence type="ECO:0000313" key="4">
    <source>
        <dbReference type="Proteomes" id="UP000502196"/>
    </source>
</evidence>
<protein>
    <submittedName>
        <fullName evidence="1">Uncharacterized protein</fullName>
    </submittedName>
</protein>